<dbReference type="STRING" id="1423731.FC81_GL000913"/>
<reference evidence="2 3" key="1">
    <citation type="journal article" date="2015" name="Genome Announc.">
        <title>Expanding the biotechnology potential of lactobacilli through comparative genomics of 213 strains and associated genera.</title>
        <authorList>
            <person name="Sun Z."/>
            <person name="Harris H.M."/>
            <person name="McCann A."/>
            <person name="Guo C."/>
            <person name="Argimon S."/>
            <person name="Zhang W."/>
            <person name="Yang X."/>
            <person name="Jeffery I.B."/>
            <person name="Cooney J.C."/>
            <person name="Kagawa T.F."/>
            <person name="Liu W."/>
            <person name="Song Y."/>
            <person name="Salvetti E."/>
            <person name="Wrobel A."/>
            <person name="Rasinkangas P."/>
            <person name="Parkhill J."/>
            <person name="Rea M.C."/>
            <person name="O'Sullivan O."/>
            <person name="Ritari J."/>
            <person name="Douillard F.P."/>
            <person name="Paul Ross R."/>
            <person name="Yang R."/>
            <person name="Briner A.E."/>
            <person name="Felis G.E."/>
            <person name="de Vos W.M."/>
            <person name="Barrangou R."/>
            <person name="Klaenhammer T.R."/>
            <person name="Caufield P.W."/>
            <person name="Cui Y."/>
            <person name="Zhang H."/>
            <person name="O'Toole P.W."/>
        </authorList>
    </citation>
    <scope>NUCLEOTIDE SEQUENCE [LARGE SCALE GENOMIC DNA]</scope>
    <source>
        <strain evidence="2 3">DSM 19910</strain>
    </source>
</reference>
<evidence type="ECO:0000313" key="2">
    <source>
        <dbReference type="EMBL" id="KRL02150.1"/>
    </source>
</evidence>
<organism evidence="2 3">
    <name type="scientific">Liquorilactobacillus capillatus DSM 19910</name>
    <dbReference type="NCBI Taxonomy" id="1423731"/>
    <lineage>
        <taxon>Bacteria</taxon>
        <taxon>Bacillati</taxon>
        <taxon>Bacillota</taxon>
        <taxon>Bacilli</taxon>
        <taxon>Lactobacillales</taxon>
        <taxon>Lactobacillaceae</taxon>
        <taxon>Liquorilactobacillus</taxon>
    </lineage>
</organism>
<feature type="transmembrane region" description="Helical" evidence="1">
    <location>
        <begin position="96"/>
        <end position="113"/>
    </location>
</feature>
<feature type="transmembrane region" description="Helical" evidence="1">
    <location>
        <begin position="368"/>
        <end position="390"/>
    </location>
</feature>
<comment type="caution">
    <text evidence="2">The sequence shown here is derived from an EMBL/GenBank/DDBJ whole genome shotgun (WGS) entry which is preliminary data.</text>
</comment>
<dbReference type="EMBL" id="AZEF01000016">
    <property type="protein sequence ID" value="KRL02150.1"/>
    <property type="molecule type" value="Genomic_DNA"/>
</dbReference>
<evidence type="ECO:0000256" key="1">
    <source>
        <dbReference type="SAM" id="Phobius"/>
    </source>
</evidence>
<feature type="transmembrane region" description="Helical" evidence="1">
    <location>
        <begin position="120"/>
        <end position="139"/>
    </location>
</feature>
<keyword evidence="3" id="KW-1185">Reference proteome</keyword>
<proteinExistence type="predicted"/>
<feature type="transmembrane region" description="Helical" evidence="1">
    <location>
        <begin position="29"/>
        <end position="48"/>
    </location>
</feature>
<keyword evidence="1" id="KW-1133">Transmembrane helix</keyword>
<keyword evidence="1" id="KW-0812">Transmembrane</keyword>
<feature type="transmembrane region" description="Helical" evidence="1">
    <location>
        <begin position="214"/>
        <end position="235"/>
    </location>
</feature>
<feature type="transmembrane region" description="Helical" evidence="1">
    <location>
        <begin position="305"/>
        <end position="323"/>
    </location>
</feature>
<gene>
    <name evidence="2" type="ORF">FC81_GL000913</name>
</gene>
<evidence type="ECO:0008006" key="4">
    <source>
        <dbReference type="Google" id="ProtNLM"/>
    </source>
</evidence>
<protein>
    <recommendedName>
        <fullName evidence="4">Membrane protein 6-pyruvoyl-tetrahydropterin synthase-related domain-containing protein</fullName>
    </recommendedName>
</protein>
<feature type="transmembrane region" description="Helical" evidence="1">
    <location>
        <begin position="402"/>
        <end position="421"/>
    </location>
</feature>
<feature type="transmembrane region" description="Helical" evidence="1">
    <location>
        <begin position="553"/>
        <end position="572"/>
    </location>
</feature>
<feature type="transmembrane region" description="Helical" evidence="1">
    <location>
        <begin position="242"/>
        <end position="264"/>
    </location>
</feature>
<dbReference type="AlphaFoldDB" id="A0A0R1M254"/>
<name>A0A0R1M254_9LACO</name>
<keyword evidence="1" id="KW-0472">Membrane</keyword>
<feature type="transmembrane region" description="Helical" evidence="1">
    <location>
        <begin position="175"/>
        <end position="194"/>
    </location>
</feature>
<accession>A0A0R1M254</accession>
<dbReference type="Proteomes" id="UP000051621">
    <property type="component" value="Unassembled WGS sequence"/>
</dbReference>
<evidence type="ECO:0000313" key="3">
    <source>
        <dbReference type="Proteomes" id="UP000051621"/>
    </source>
</evidence>
<dbReference type="PATRIC" id="fig|1423731.3.peg.937"/>
<sequence length="579" mass="65834">MLKNLIICKDGFIIGGYTMKILWSRYRNTGLIGIFFILLSFIFIFPLSRQGIIYNGDDLYYHVLRINELAQNIQHGNLFPAINTYTFKQIGYPVNLFYPWVTLLPFGVFRVLISNQVTAIYAGFFFYTFVTLWITYIVGKRFSNSRLQAAIMAGIYVFSAYHVTDAFTRFALGEYLAMSFVPLCFYGFYAIMYGDRRDWPFLAVGGMMVVLSHVLSAIIIVTFLLFVWIISLYWVDNRLKRTLTLAFSGIVAFLGSSIFILPFLEQELFQKFKQPSPQPLVPDDFNNMLSASFSNNLNRVLDGNHYNIGFLLICSVLLGVVVFNKFDVKYRLIYLVGVGSFLVTSNLFPWNLVQNSALNIIQFPFRLLIIPTFLLSIVASKIILLVADNYGGVAGDVRKRSIIVLLTFLLLGALPYLASMYKFTQGKTANTHIYTPDTTTKLAEEQNLYLDQYTPAKGLPSLNDVKNHIAIINGKKVQIKKIFSAPNTLTFNDSIIKRASSIDLPIFYYKNLQVYRNGKQIVAKKSTRGTVKVISAVKGPVTVKYIFSKLDKLGIIISLLTWGTLIVYGIFIKSRKQRF</sequence>
<feature type="transmembrane region" description="Helical" evidence="1">
    <location>
        <begin position="330"/>
        <end position="348"/>
    </location>
</feature>
<feature type="transmembrane region" description="Helical" evidence="1">
    <location>
        <begin position="145"/>
        <end position="163"/>
    </location>
</feature>